<gene>
    <name evidence="4" type="ORF">SAMN05192553_11618</name>
</gene>
<keyword evidence="2" id="KW-0812">Transmembrane</keyword>
<name>A0A1H7BVN2_9BACT</name>
<dbReference type="Gene3D" id="1.20.1260.10">
    <property type="match status" value="1"/>
</dbReference>
<dbReference type="OrthoDB" id="517560at2"/>
<keyword evidence="2" id="KW-1133">Transmembrane helix</keyword>
<reference evidence="5" key="1">
    <citation type="submission" date="2016-10" db="EMBL/GenBank/DDBJ databases">
        <authorList>
            <person name="Varghese N."/>
            <person name="Submissions S."/>
        </authorList>
    </citation>
    <scope>NUCLEOTIDE SEQUENCE [LARGE SCALE GENOMIC DNA]</scope>
    <source>
        <strain evidence="5">IBRC-M 10761</strain>
    </source>
</reference>
<feature type="domain" description="DUF305" evidence="3">
    <location>
        <begin position="89"/>
        <end position="144"/>
    </location>
</feature>
<keyword evidence="2" id="KW-0472">Membrane</keyword>
<dbReference type="PROSITE" id="PS51257">
    <property type="entry name" value="PROKAR_LIPOPROTEIN"/>
    <property type="match status" value="1"/>
</dbReference>
<dbReference type="InterPro" id="IPR005183">
    <property type="entry name" value="DUF305_CopM-like"/>
</dbReference>
<protein>
    <recommendedName>
        <fullName evidence="3">DUF305 domain-containing protein</fullName>
    </recommendedName>
</protein>
<dbReference type="Proteomes" id="UP000199403">
    <property type="component" value="Unassembled WGS sequence"/>
</dbReference>
<accession>A0A1H7BVN2</accession>
<evidence type="ECO:0000256" key="1">
    <source>
        <dbReference type="SAM" id="Coils"/>
    </source>
</evidence>
<feature type="transmembrane region" description="Helical" evidence="2">
    <location>
        <begin position="38"/>
        <end position="58"/>
    </location>
</feature>
<feature type="coiled-coil region" evidence="1">
    <location>
        <begin position="124"/>
        <end position="151"/>
    </location>
</feature>
<evidence type="ECO:0000313" key="4">
    <source>
        <dbReference type="EMBL" id="SEJ81074.1"/>
    </source>
</evidence>
<evidence type="ECO:0000313" key="5">
    <source>
        <dbReference type="Proteomes" id="UP000199403"/>
    </source>
</evidence>
<dbReference type="STRING" id="1416801.SAMN05192553_11618"/>
<dbReference type="Pfam" id="PF03713">
    <property type="entry name" value="DUF305"/>
    <property type="match status" value="1"/>
</dbReference>
<keyword evidence="5" id="KW-1185">Reference proteome</keyword>
<keyword evidence="1" id="KW-0175">Coiled coil</keyword>
<organism evidence="4 5">
    <name type="scientific">Cyclobacterium xiamenense</name>
    <dbReference type="NCBI Taxonomy" id="1297121"/>
    <lineage>
        <taxon>Bacteria</taxon>
        <taxon>Pseudomonadati</taxon>
        <taxon>Bacteroidota</taxon>
        <taxon>Cytophagia</taxon>
        <taxon>Cytophagales</taxon>
        <taxon>Cyclobacteriaceae</taxon>
        <taxon>Cyclobacterium</taxon>
    </lineage>
</organism>
<dbReference type="AlphaFoldDB" id="A0A1H7BVN2"/>
<sequence>MKKSPYTSFVLMLACSAISMYVTMYFNTYAISHVFFSWTRMYMTLIGIGGMAIIMFLFMRKMYANKKKNVAVILCSLLLMASATFLVRQQVPIADVKWMRAMIPHHSIAILTSKRADLQDPEVRQLADEIIKAQEREIAEMKAMIRRLENKE</sequence>
<dbReference type="RefSeq" id="WP_092178887.1">
    <property type="nucleotide sequence ID" value="NZ_FNZH01000016.1"/>
</dbReference>
<dbReference type="EMBL" id="FNZH01000016">
    <property type="protein sequence ID" value="SEJ81074.1"/>
    <property type="molecule type" value="Genomic_DNA"/>
</dbReference>
<feature type="transmembrane region" description="Helical" evidence="2">
    <location>
        <begin position="7"/>
        <end position="26"/>
    </location>
</feature>
<feature type="transmembrane region" description="Helical" evidence="2">
    <location>
        <begin position="70"/>
        <end position="87"/>
    </location>
</feature>
<evidence type="ECO:0000256" key="2">
    <source>
        <dbReference type="SAM" id="Phobius"/>
    </source>
</evidence>
<proteinExistence type="predicted"/>
<dbReference type="InterPro" id="IPR012347">
    <property type="entry name" value="Ferritin-like"/>
</dbReference>
<evidence type="ECO:0000259" key="3">
    <source>
        <dbReference type="Pfam" id="PF03713"/>
    </source>
</evidence>